<name>A0ABR4ADP0_9LECA</name>
<evidence type="ECO:0000313" key="2">
    <source>
        <dbReference type="EMBL" id="KAL2042829.1"/>
    </source>
</evidence>
<dbReference type="EMBL" id="JBEFKJ010000013">
    <property type="protein sequence ID" value="KAL2042829.1"/>
    <property type="molecule type" value="Genomic_DNA"/>
</dbReference>
<accession>A0ABR4ADP0</accession>
<organism evidence="2 3">
    <name type="scientific">Stereocaulon virgatum</name>
    <dbReference type="NCBI Taxonomy" id="373712"/>
    <lineage>
        <taxon>Eukaryota</taxon>
        <taxon>Fungi</taxon>
        <taxon>Dikarya</taxon>
        <taxon>Ascomycota</taxon>
        <taxon>Pezizomycotina</taxon>
        <taxon>Lecanoromycetes</taxon>
        <taxon>OSLEUM clade</taxon>
        <taxon>Lecanoromycetidae</taxon>
        <taxon>Lecanorales</taxon>
        <taxon>Lecanorineae</taxon>
        <taxon>Stereocaulaceae</taxon>
        <taxon>Stereocaulon</taxon>
    </lineage>
</organism>
<feature type="compositionally biased region" description="Basic and acidic residues" evidence="1">
    <location>
        <begin position="106"/>
        <end position="115"/>
    </location>
</feature>
<dbReference type="Proteomes" id="UP001590950">
    <property type="component" value="Unassembled WGS sequence"/>
</dbReference>
<feature type="compositionally biased region" description="Basic and acidic residues" evidence="1">
    <location>
        <begin position="42"/>
        <end position="61"/>
    </location>
</feature>
<feature type="compositionally biased region" description="Basic and acidic residues" evidence="1">
    <location>
        <begin position="1"/>
        <end position="18"/>
    </location>
</feature>
<reference evidence="2 3" key="1">
    <citation type="submission" date="2024-09" db="EMBL/GenBank/DDBJ databases">
        <title>Rethinking Asexuality: The Enigmatic Case of Functional Sexual Genes in Lepraria (Stereocaulaceae).</title>
        <authorList>
            <person name="Doellman M."/>
            <person name="Sun Y."/>
            <person name="Barcenas-Pena A."/>
            <person name="Lumbsch H.T."/>
            <person name="Grewe F."/>
        </authorList>
    </citation>
    <scope>NUCLEOTIDE SEQUENCE [LARGE SCALE GENOMIC DNA]</scope>
    <source>
        <strain evidence="2 3">Mercado 3170</strain>
    </source>
</reference>
<protein>
    <submittedName>
        <fullName evidence="2">Uncharacterized protein</fullName>
    </submittedName>
</protein>
<comment type="caution">
    <text evidence="2">The sequence shown here is derived from an EMBL/GenBank/DDBJ whole genome shotgun (WGS) entry which is preliminary data.</text>
</comment>
<proteinExistence type="predicted"/>
<evidence type="ECO:0000313" key="3">
    <source>
        <dbReference type="Proteomes" id="UP001590950"/>
    </source>
</evidence>
<gene>
    <name evidence="2" type="ORF">N7G274_004589</name>
</gene>
<evidence type="ECO:0000256" key="1">
    <source>
        <dbReference type="SAM" id="MobiDB-lite"/>
    </source>
</evidence>
<keyword evidence="3" id="KW-1185">Reference proteome</keyword>
<sequence>MDDHPNNEKGHNQLKEELPDPLPMADSPLLVEDAGIDDITPPEERSSKDHIHPSELHRKLEGVLGLPSSHNDRVQYTVHAPPSTPDHELFMPDQAFGDATQWGTTLRKETVPEKEAVEEEWEEYDPSRWESGNSQKEEQRSSTTDPQDLEEVFPLLDNARTLRSRKRDQGKDEFVRACRDFSARAAHEDGFLDMDYKEGDIFRVMREELTDDGNCYMLIFDTKASSNRRGRVDSGDFEYYFPENEKNKNFGSVQ</sequence>
<feature type="region of interest" description="Disordered" evidence="1">
    <location>
        <begin position="1"/>
        <end position="167"/>
    </location>
</feature>